<keyword evidence="2" id="KW-0732">Signal</keyword>
<evidence type="ECO:0000259" key="3">
    <source>
        <dbReference type="PROSITE" id="PS50175"/>
    </source>
</evidence>
<keyword evidence="5" id="KW-1185">Reference proteome</keyword>
<dbReference type="Proteomes" id="UP000194469">
    <property type="component" value="Unassembled WGS sequence"/>
</dbReference>
<dbReference type="Gene3D" id="2.30.42.10">
    <property type="match status" value="1"/>
</dbReference>
<dbReference type="InterPro" id="IPR036034">
    <property type="entry name" value="PDZ_sf"/>
</dbReference>
<protein>
    <submittedName>
        <fullName evidence="4">Aspartyl protease</fullName>
    </submittedName>
</protein>
<dbReference type="PROSITE" id="PS00141">
    <property type="entry name" value="ASP_PROTEASE"/>
    <property type="match status" value="1"/>
</dbReference>
<name>A0A1Y6FTW0_9SPHN</name>
<dbReference type="AlphaFoldDB" id="A0A1Y6FTW0"/>
<feature type="signal peptide" evidence="2">
    <location>
        <begin position="1"/>
        <end position="34"/>
    </location>
</feature>
<evidence type="ECO:0000256" key="1">
    <source>
        <dbReference type="ARBA" id="ARBA00022801"/>
    </source>
</evidence>
<dbReference type="RefSeq" id="WP_086457809.1">
    <property type="nucleotide sequence ID" value="NZ_JBHUNO010000001.1"/>
</dbReference>
<dbReference type="EMBL" id="FXWL01000003">
    <property type="protein sequence ID" value="SMQ79057.1"/>
    <property type="molecule type" value="Genomic_DNA"/>
</dbReference>
<dbReference type="InterPro" id="IPR001969">
    <property type="entry name" value="Aspartic_peptidase_AS"/>
</dbReference>
<dbReference type="SUPFAM" id="SSF50630">
    <property type="entry name" value="Acid proteases"/>
    <property type="match status" value="1"/>
</dbReference>
<dbReference type="SUPFAM" id="SSF50156">
    <property type="entry name" value="PDZ domain-like"/>
    <property type="match status" value="1"/>
</dbReference>
<evidence type="ECO:0000313" key="5">
    <source>
        <dbReference type="Proteomes" id="UP000194469"/>
    </source>
</evidence>
<dbReference type="PROSITE" id="PS50175">
    <property type="entry name" value="ASP_PROT_RETROV"/>
    <property type="match status" value="1"/>
</dbReference>
<dbReference type="InterPro" id="IPR001995">
    <property type="entry name" value="Peptidase_A2_cat"/>
</dbReference>
<dbReference type="Gene3D" id="2.40.70.10">
    <property type="entry name" value="Acid Proteases"/>
    <property type="match status" value="2"/>
</dbReference>
<dbReference type="InterPro" id="IPR021109">
    <property type="entry name" value="Peptidase_aspartic_dom_sf"/>
</dbReference>
<sequence>MSLIARRSFIASWPVIAGLMLPGSAAALAPTVFAAPIRLQGNRVWLDVSVEGLPPEPFILDTGTTESLISDSWASSVKLRERGASIIGGLGGVERTSVLRVEDVVIGGTFRIPYMEFHGTKSVVDSRTRGLIGAPLFTDMDSDLDFVANQWRIYPDGRSERPGMYLIPESYMPRRASYGLTTPVQIGDFSGRFLIDTGAPRNILLDGKAARDIGWWDSERPYVPVRASGFGKGSLRTRMFRADKVLLHKFAFPRALVTLAEPGPRNGNFDNVEGLVGLDMIRHFYLSTDPKRKQLWMAPNGLNFAGTERYPMSGLWLDRKGTRIVIEDVGNGSPAKDAGLQPGDTLVGVEWNAILRRLGGKPGDQVAFDYERDGKRGHAQFNLKPYL</sequence>
<proteinExistence type="predicted"/>
<evidence type="ECO:0000256" key="2">
    <source>
        <dbReference type="SAM" id="SignalP"/>
    </source>
</evidence>
<dbReference type="GO" id="GO:0006508">
    <property type="term" value="P:proteolysis"/>
    <property type="evidence" value="ECO:0007669"/>
    <property type="project" value="UniProtKB-KW"/>
</dbReference>
<keyword evidence="4" id="KW-0645">Protease</keyword>
<feature type="chain" id="PRO_5012667139" evidence="2">
    <location>
        <begin position="35"/>
        <end position="387"/>
    </location>
</feature>
<accession>A0A1Y6FTW0</accession>
<organism evidence="4 5">
    <name type="scientific">Sphingopyxis terrae subsp. ummariensis</name>
    <dbReference type="NCBI Taxonomy" id="429001"/>
    <lineage>
        <taxon>Bacteria</taxon>
        <taxon>Pseudomonadati</taxon>
        <taxon>Pseudomonadota</taxon>
        <taxon>Alphaproteobacteria</taxon>
        <taxon>Sphingomonadales</taxon>
        <taxon>Sphingomonadaceae</taxon>
        <taxon>Sphingopyxis</taxon>
    </lineage>
</organism>
<gene>
    <name evidence="4" type="ORF">SAMN06295984_3061</name>
</gene>
<reference evidence="5" key="1">
    <citation type="submission" date="2017-04" db="EMBL/GenBank/DDBJ databases">
        <authorList>
            <person name="Varghese N."/>
            <person name="Submissions S."/>
        </authorList>
    </citation>
    <scope>NUCLEOTIDE SEQUENCE [LARGE SCALE GENOMIC DNA]</scope>
    <source>
        <strain evidence="5">UI2</strain>
    </source>
</reference>
<dbReference type="Pfam" id="PF13650">
    <property type="entry name" value="Asp_protease_2"/>
    <property type="match status" value="1"/>
</dbReference>
<dbReference type="GO" id="GO:0004190">
    <property type="term" value="F:aspartic-type endopeptidase activity"/>
    <property type="evidence" value="ECO:0007669"/>
    <property type="project" value="InterPro"/>
</dbReference>
<evidence type="ECO:0000313" key="4">
    <source>
        <dbReference type="EMBL" id="SMQ79057.1"/>
    </source>
</evidence>
<feature type="domain" description="Peptidase A2" evidence="3">
    <location>
        <begin position="56"/>
        <end position="92"/>
    </location>
</feature>
<keyword evidence="1" id="KW-0378">Hydrolase</keyword>